<sequence length="123" mass="12169">MEKNILAYFKSPEEAEGAAQKLHALRAIDVSIDRISKYPGGGGGAHAENPVSGDFGSLAALTLGADVGGNSPGILLSAGTDASGMSDGGQGGPTGRDVLLTAVVDEGVHRQALSVIEQAGGAV</sequence>
<organism evidence="1 2">
    <name type="scientific">Paenibacillus antri</name>
    <dbReference type="NCBI Taxonomy" id="2582848"/>
    <lineage>
        <taxon>Bacteria</taxon>
        <taxon>Bacillati</taxon>
        <taxon>Bacillota</taxon>
        <taxon>Bacilli</taxon>
        <taxon>Bacillales</taxon>
        <taxon>Paenibacillaceae</taxon>
        <taxon>Paenibacillus</taxon>
    </lineage>
</organism>
<reference evidence="1 2" key="1">
    <citation type="submission" date="2019-05" db="EMBL/GenBank/DDBJ databases">
        <authorList>
            <person name="Narsing Rao M.P."/>
            <person name="Li W.J."/>
        </authorList>
    </citation>
    <scope>NUCLEOTIDE SEQUENCE [LARGE SCALE GENOMIC DNA]</scope>
    <source>
        <strain evidence="1 2">SYSU_K30003</strain>
    </source>
</reference>
<dbReference type="AlphaFoldDB" id="A0A5R9GF16"/>
<evidence type="ECO:0000313" key="1">
    <source>
        <dbReference type="EMBL" id="TLS53749.1"/>
    </source>
</evidence>
<dbReference type="RefSeq" id="WP_138193066.1">
    <property type="nucleotide sequence ID" value="NZ_VCIW01000002.1"/>
</dbReference>
<dbReference type="Proteomes" id="UP000309676">
    <property type="component" value="Unassembled WGS sequence"/>
</dbReference>
<comment type="caution">
    <text evidence="1">The sequence shown here is derived from an EMBL/GenBank/DDBJ whole genome shotgun (WGS) entry which is preliminary data.</text>
</comment>
<keyword evidence="2" id="KW-1185">Reference proteome</keyword>
<dbReference type="OrthoDB" id="2375806at2"/>
<name>A0A5R9GF16_9BACL</name>
<evidence type="ECO:0000313" key="2">
    <source>
        <dbReference type="Proteomes" id="UP000309676"/>
    </source>
</evidence>
<proteinExistence type="predicted"/>
<dbReference type="EMBL" id="VCIW01000002">
    <property type="protein sequence ID" value="TLS53749.1"/>
    <property type="molecule type" value="Genomic_DNA"/>
</dbReference>
<accession>A0A5R9GF16</accession>
<protein>
    <submittedName>
        <fullName evidence="1">Uncharacterized protein</fullName>
    </submittedName>
</protein>
<gene>
    <name evidence="1" type="ORF">FE782_05640</name>
</gene>